<dbReference type="InterPro" id="IPR000055">
    <property type="entry name" value="Restrct_endonuc_typeI_TRD"/>
</dbReference>
<evidence type="ECO:0000259" key="5">
    <source>
        <dbReference type="Pfam" id="PF01420"/>
    </source>
</evidence>
<dbReference type="RefSeq" id="WP_003337731.1">
    <property type="nucleotide sequence ID" value="NZ_CP007806.1"/>
</dbReference>
<dbReference type="Gene3D" id="1.10.287.1120">
    <property type="entry name" value="Bipartite methylase S protein"/>
    <property type="match status" value="1"/>
</dbReference>
<dbReference type="Pfam" id="PF01420">
    <property type="entry name" value="Methylase_S"/>
    <property type="match status" value="1"/>
</dbReference>
<evidence type="ECO:0000313" key="7">
    <source>
        <dbReference type="Proteomes" id="UP000005850"/>
    </source>
</evidence>
<accession>A0A075RBB9</accession>
<dbReference type="Proteomes" id="UP000005850">
    <property type="component" value="Chromosome"/>
</dbReference>
<feature type="coiled-coil region" evidence="4">
    <location>
        <begin position="167"/>
        <end position="194"/>
    </location>
</feature>
<keyword evidence="7" id="KW-1185">Reference proteome</keyword>
<evidence type="ECO:0000256" key="1">
    <source>
        <dbReference type="ARBA" id="ARBA00010923"/>
    </source>
</evidence>
<evidence type="ECO:0000256" key="3">
    <source>
        <dbReference type="ARBA" id="ARBA00023125"/>
    </source>
</evidence>
<dbReference type="AlphaFoldDB" id="A0A075RBB9"/>
<feature type="domain" description="Type I restriction modification DNA specificity" evidence="5">
    <location>
        <begin position="7"/>
        <end position="181"/>
    </location>
</feature>
<dbReference type="GO" id="GO:0009307">
    <property type="term" value="P:DNA restriction-modification system"/>
    <property type="evidence" value="ECO:0007669"/>
    <property type="project" value="UniProtKB-KW"/>
</dbReference>
<dbReference type="EMBL" id="CP007806">
    <property type="protein sequence ID" value="AIG26795.1"/>
    <property type="molecule type" value="Genomic_DNA"/>
</dbReference>
<dbReference type="eggNOG" id="COG0732">
    <property type="taxonomic scope" value="Bacteria"/>
</dbReference>
<dbReference type="InterPro" id="IPR044946">
    <property type="entry name" value="Restrct_endonuc_typeI_TRD_sf"/>
</dbReference>
<dbReference type="PANTHER" id="PTHR30408">
    <property type="entry name" value="TYPE-1 RESTRICTION ENZYME ECOKI SPECIFICITY PROTEIN"/>
    <property type="match status" value="1"/>
</dbReference>
<comment type="similarity">
    <text evidence="1">Belongs to the type-I restriction system S methylase family.</text>
</comment>
<dbReference type="KEGG" id="blr:BRLA_c024750"/>
<evidence type="ECO:0000256" key="2">
    <source>
        <dbReference type="ARBA" id="ARBA00022747"/>
    </source>
</evidence>
<name>A0A075RBB9_BRELA</name>
<protein>
    <submittedName>
        <fullName evidence="6">EcoKI restriction-modification system protein HsdS</fullName>
    </submittedName>
</protein>
<dbReference type="PANTHER" id="PTHR30408:SF12">
    <property type="entry name" value="TYPE I RESTRICTION ENZYME MJAVIII SPECIFICITY SUBUNIT"/>
    <property type="match status" value="1"/>
</dbReference>
<reference evidence="6 7" key="1">
    <citation type="journal article" date="2011" name="J. Bacteriol.">
        <title>Genome sequence of Brevibacillus laterosporus LMG 15441, a pathogen of invertebrates.</title>
        <authorList>
            <person name="Djukic M."/>
            <person name="Poehlein A."/>
            <person name="Thurmer A."/>
            <person name="Daniel R."/>
        </authorList>
    </citation>
    <scope>NUCLEOTIDE SEQUENCE [LARGE SCALE GENOMIC DNA]</scope>
    <source>
        <strain evidence="6 7">LMG 15441</strain>
    </source>
</reference>
<evidence type="ECO:0000313" key="6">
    <source>
        <dbReference type="EMBL" id="AIG26795.1"/>
    </source>
</evidence>
<dbReference type="Gene3D" id="3.90.220.20">
    <property type="entry name" value="DNA methylase specificity domains"/>
    <property type="match status" value="2"/>
</dbReference>
<dbReference type="CDD" id="cd17276">
    <property type="entry name" value="RMtype1_S_Sau1132ORF3780P-TRD1-CR1_like"/>
    <property type="match status" value="1"/>
</dbReference>
<gene>
    <name evidence="6" type="primary">hsdS</name>
    <name evidence="6" type="ORF">BRLA_c024750</name>
</gene>
<dbReference type="REBASE" id="40465">
    <property type="entry name" value="S.Bla15441ORF39450P"/>
</dbReference>
<keyword evidence="4" id="KW-0175">Coiled coil</keyword>
<evidence type="ECO:0000256" key="4">
    <source>
        <dbReference type="SAM" id="Coils"/>
    </source>
</evidence>
<keyword evidence="2" id="KW-0680">Restriction system</keyword>
<keyword evidence="3" id="KW-0238">DNA-binding</keyword>
<organism evidence="6 7">
    <name type="scientific">Brevibacillus laterosporus LMG 15441</name>
    <dbReference type="NCBI Taxonomy" id="1042163"/>
    <lineage>
        <taxon>Bacteria</taxon>
        <taxon>Bacillati</taxon>
        <taxon>Bacillota</taxon>
        <taxon>Bacilli</taxon>
        <taxon>Bacillales</taxon>
        <taxon>Paenibacillaceae</taxon>
        <taxon>Brevibacillus</taxon>
    </lineage>
</organism>
<proteinExistence type="inferred from homology"/>
<dbReference type="HOGENOM" id="CLU_975467_0_0_9"/>
<sequence length="285" mass="32319">MLRFKGKWQEIKIGAIATVSSGLTPLRSNLSYYEKGTIPWVKTMDFNNSFIKATDEKVSERAISETSLILLPSDTLLIAMYGGFNQIGRTGITTFVGVTNQAISSLILKGDFFDVVFLQNYLNHNVGKWRNVAASSRKGPNLTKSDIENFKVVLPDKEEQSKIASFLSLLDQEIEKQQEKIEQMELLKKGMLQKIFSQDIRFKDENGREFPEWREVALGDLGSFVKSYAYSRSYEGEGEYYHIHYGDIHSKFKGIVDSETEIPSLSIDASVDSFANSTELKKHMH</sequence>
<dbReference type="SUPFAM" id="SSF116734">
    <property type="entry name" value="DNA methylase specificity domain"/>
    <property type="match status" value="1"/>
</dbReference>
<dbReference type="STRING" id="1042163.BRLA_c024750"/>
<dbReference type="InterPro" id="IPR052021">
    <property type="entry name" value="Type-I_RS_S_subunit"/>
</dbReference>
<dbReference type="GO" id="GO:0003677">
    <property type="term" value="F:DNA binding"/>
    <property type="evidence" value="ECO:0007669"/>
    <property type="project" value="UniProtKB-KW"/>
</dbReference>